<gene>
    <name evidence="1" type="ORF">KB449_01775</name>
</gene>
<keyword evidence="2" id="KW-1185">Reference proteome</keyword>
<accession>A0ABT6TA72</accession>
<evidence type="ECO:0000313" key="2">
    <source>
        <dbReference type="Proteomes" id="UP001161691"/>
    </source>
</evidence>
<comment type="caution">
    <text evidence="1">The sequence shown here is derived from an EMBL/GenBank/DDBJ whole genome shotgun (WGS) entry which is preliminary data.</text>
</comment>
<protein>
    <submittedName>
        <fullName evidence="1">Uncharacterized protein</fullName>
    </submittedName>
</protein>
<organism evidence="1 2">
    <name type="scientific">Cohnella hashimotonis</name>
    <dbReference type="NCBI Taxonomy" id="2826895"/>
    <lineage>
        <taxon>Bacteria</taxon>
        <taxon>Bacillati</taxon>
        <taxon>Bacillota</taxon>
        <taxon>Bacilli</taxon>
        <taxon>Bacillales</taxon>
        <taxon>Paenibacillaceae</taxon>
        <taxon>Cohnella</taxon>
    </lineage>
</organism>
<dbReference type="RefSeq" id="WP_282906716.1">
    <property type="nucleotide sequence ID" value="NZ_JAGRPV010000001.1"/>
</dbReference>
<dbReference type="Proteomes" id="UP001161691">
    <property type="component" value="Unassembled WGS sequence"/>
</dbReference>
<dbReference type="EMBL" id="JAGRPV010000001">
    <property type="protein sequence ID" value="MDI4643664.1"/>
    <property type="molecule type" value="Genomic_DNA"/>
</dbReference>
<evidence type="ECO:0000313" key="1">
    <source>
        <dbReference type="EMBL" id="MDI4643664.1"/>
    </source>
</evidence>
<reference evidence="1" key="1">
    <citation type="submission" date="2023-04" db="EMBL/GenBank/DDBJ databases">
        <title>Comparative genomic analysis of Cohnella hashimotonis sp. nov., isolated from the International Space Station.</title>
        <authorList>
            <person name="Venkateswaran K."/>
            <person name="Simpson A."/>
        </authorList>
    </citation>
    <scope>NUCLEOTIDE SEQUENCE</scope>
    <source>
        <strain evidence="1">F6_2S_P_1</strain>
    </source>
</reference>
<name>A0ABT6TA72_9BACL</name>
<sequence length="129" mass="14682">MNLNLIEKEIESKIRFYDGIHLTEFEGLSNRWSEISTIIYQEIFNYINDDQLCSEDSFPIRSKLSGNCYIHSISYIKSLDPQGVQIMIDTRLTEYLPAGEEDYLGLEITIFANAIDGELVVCGVDSSSI</sequence>
<proteinExistence type="predicted"/>